<feature type="domain" description="PAC" evidence="4">
    <location>
        <begin position="267"/>
        <end position="317"/>
    </location>
</feature>
<dbReference type="Pfam" id="PF00563">
    <property type="entry name" value="EAL"/>
    <property type="match status" value="1"/>
</dbReference>
<keyword evidence="8" id="KW-1185">Reference proteome</keyword>
<dbReference type="SUPFAM" id="SSF55073">
    <property type="entry name" value="Nucleotide cyclase"/>
    <property type="match status" value="1"/>
</dbReference>
<comment type="caution">
    <text evidence="7">The sequence shown here is derived from an EMBL/GenBank/DDBJ whole genome shotgun (WGS) entry which is preliminary data.</text>
</comment>
<dbReference type="Gene3D" id="3.30.70.270">
    <property type="match status" value="1"/>
</dbReference>
<evidence type="ECO:0000313" key="8">
    <source>
        <dbReference type="Proteomes" id="UP001165678"/>
    </source>
</evidence>
<dbReference type="GO" id="GO:0006355">
    <property type="term" value="P:regulation of DNA-templated transcription"/>
    <property type="evidence" value="ECO:0007669"/>
    <property type="project" value="InterPro"/>
</dbReference>
<organism evidence="7 8">
    <name type="scientific">Larsenimonas rhizosphaerae</name>
    <dbReference type="NCBI Taxonomy" id="2944682"/>
    <lineage>
        <taxon>Bacteria</taxon>
        <taxon>Pseudomonadati</taxon>
        <taxon>Pseudomonadota</taxon>
        <taxon>Gammaproteobacteria</taxon>
        <taxon>Oceanospirillales</taxon>
        <taxon>Halomonadaceae</taxon>
        <taxon>Larsenimonas</taxon>
    </lineage>
</organism>
<dbReference type="RefSeq" id="WP_250934673.1">
    <property type="nucleotide sequence ID" value="NZ_JAMLJK010000001.1"/>
</dbReference>
<accession>A0AA42CU32</accession>
<dbReference type="PANTHER" id="PTHR44757:SF2">
    <property type="entry name" value="BIOFILM ARCHITECTURE MAINTENANCE PROTEIN MBAA"/>
    <property type="match status" value="1"/>
</dbReference>
<evidence type="ECO:0000259" key="6">
    <source>
        <dbReference type="PROSITE" id="PS50887"/>
    </source>
</evidence>
<dbReference type="NCBIfam" id="TIGR00254">
    <property type="entry name" value="GGDEF"/>
    <property type="match status" value="1"/>
</dbReference>
<dbReference type="EMBL" id="JAPIVE010000002">
    <property type="protein sequence ID" value="MCX2523909.1"/>
    <property type="molecule type" value="Genomic_DNA"/>
</dbReference>
<evidence type="ECO:0000313" key="7">
    <source>
        <dbReference type="EMBL" id="MCX2523909.1"/>
    </source>
</evidence>
<dbReference type="SMART" id="SM00052">
    <property type="entry name" value="EAL"/>
    <property type="match status" value="1"/>
</dbReference>
<evidence type="ECO:0000259" key="5">
    <source>
        <dbReference type="PROSITE" id="PS50883"/>
    </source>
</evidence>
<keyword evidence="2" id="KW-0973">c-di-GMP</keyword>
<dbReference type="PANTHER" id="PTHR44757">
    <property type="entry name" value="DIGUANYLATE CYCLASE DGCP"/>
    <property type="match status" value="1"/>
</dbReference>
<dbReference type="AlphaFoldDB" id="A0AA42CU32"/>
<protein>
    <recommendedName>
        <fullName evidence="1">cyclic-guanylate-specific phosphodiesterase</fullName>
        <ecNumber evidence="1">3.1.4.52</ecNumber>
    </recommendedName>
</protein>
<sequence length="752" mass="84621">MSIVETYSADFSEESCLARLLDDAVDTPCTDAFMEDVLTRLITMAGRGIGHVWKVEDNGEALVSSDQWFSTVEMVPGQFEKFCKHAVESALADPHSAPNEALYYRYPVENDLSEKEALAQRNHVLNEYGIHHVTCLPVLVRRKVRLILEFFWANPVLPESDYSFFLKQFGIQLGFILECRENEQQRTRSEQKLKRILDSAGDGFIGMDSEGCVTAWNIAAATLFGWSREEAMHHPVSELIVPPSYREAHDAGMARFLRTGKSLVLGKQLEMPGLHRDGRTLQLEMTLWSLQDNQQWEFYAFIRDISGRKQRQSELERRADYDELTGLPRRGLLLKLLDQVLQDPQSTPIGLMFIDLDRFKRINDTFGHEAGDTVLCTMAERLQNNAGSDNLVARLSGDEFVVLCPELTCEREASYLAMQLLKSFDSPVDLGDDHVFVSGSIGVALSTCESTSVGLLKWADMAMYEAKGKGRGTFEVFNDHMNSRLARRMMMERDLHEAISQGQLELYYQPLIACGSRRVVSVEALLRWNHPVQGLIMPEDFIPVAEESGLIVPIGSWVLEQACRQARLWSSLGDQDSPMTLSVNLSGRQLAQANLLDHIERILDQLSFDPREIRFGFEVTETVMMRDPASAAHTLARLRALGTYLSIDDFGTGYSSMAYLKHFPTDAIKIDRSFINDIAHDERDQAIVGAIVNLAMGLGIDVVGEGVETQAQADMLCSLGVDYIQGFLYATPMPVPAFEQWYHDWHDSQSAS</sequence>
<feature type="domain" description="GGDEF" evidence="6">
    <location>
        <begin position="347"/>
        <end position="479"/>
    </location>
</feature>
<dbReference type="Gene3D" id="3.20.20.450">
    <property type="entry name" value="EAL domain"/>
    <property type="match status" value="1"/>
</dbReference>
<feature type="domain" description="PAS" evidence="3">
    <location>
        <begin position="189"/>
        <end position="260"/>
    </location>
</feature>
<dbReference type="InterPro" id="IPR052155">
    <property type="entry name" value="Biofilm_reg_signaling"/>
</dbReference>
<dbReference type="PROSITE" id="PS50113">
    <property type="entry name" value="PAC"/>
    <property type="match status" value="1"/>
</dbReference>
<dbReference type="Pfam" id="PF00989">
    <property type="entry name" value="PAS"/>
    <property type="match status" value="1"/>
</dbReference>
<dbReference type="InterPro" id="IPR035965">
    <property type="entry name" value="PAS-like_dom_sf"/>
</dbReference>
<dbReference type="GO" id="GO:0071111">
    <property type="term" value="F:cyclic-guanylate-specific phosphodiesterase activity"/>
    <property type="evidence" value="ECO:0007669"/>
    <property type="project" value="UniProtKB-EC"/>
</dbReference>
<dbReference type="SUPFAM" id="SSF55785">
    <property type="entry name" value="PYP-like sensor domain (PAS domain)"/>
    <property type="match status" value="1"/>
</dbReference>
<dbReference type="PROSITE" id="PS50112">
    <property type="entry name" value="PAS"/>
    <property type="match status" value="1"/>
</dbReference>
<dbReference type="Proteomes" id="UP001165678">
    <property type="component" value="Unassembled WGS sequence"/>
</dbReference>
<dbReference type="SUPFAM" id="SSF141868">
    <property type="entry name" value="EAL domain-like"/>
    <property type="match status" value="1"/>
</dbReference>
<evidence type="ECO:0000259" key="4">
    <source>
        <dbReference type="PROSITE" id="PS50113"/>
    </source>
</evidence>
<dbReference type="CDD" id="cd00130">
    <property type="entry name" value="PAS"/>
    <property type="match status" value="1"/>
</dbReference>
<dbReference type="InterPro" id="IPR001633">
    <property type="entry name" value="EAL_dom"/>
</dbReference>
<name>A0AA42CU32_9GAMM</name>
<dbReference type="InterPro" id="IPR013767">
    <property type="entry name" value="PAS_fold"/>
</dbReference>
<dbReference type="InterPro" id="IPR000700">
    <property type="entry name" value="PAS-assoc_C"/>
</dbReference>
<proteinExistence type="predicted"/>
<evidence type="ECO:0000256" key="2">
    <source>
        <dbReference type="ARBA" id="ARBA00022636"/>
    </source>
</evidence>
<evidence type="ECO:0000256" key="1">
    <source>
        <dbReference type="ARBA" id="ARBA00012282"/>
    </source>
</evidence>
<dbReference type="PROSITE" id="PS50883">
    <property type="entry name" value="EAL"/>
    <property type="match status" value="1"/>
</dbReference>
<dbReference type="SUPFAM" id="SSF55781">
    <property type="entry name" value="GAF domain-like"/>
    <property type="match status" value="1"/>
</dbReference>
<dbReference type="InterPro" id="IPR043128">
    <property type="entry name" value="Rev_trsase/Diguanyl_cyclase"/>
</dbReference>
<dbReference type="NCBIfam" id="TIGR00229">
    <property type="entry name" value="sensory_box"/>
    <property type="match status" value="1"/>
</dbReference>
<evidence type="ECO:0000259" key="3">
    <source>
        <dbReference type="PROSITE" id="PS50112"/>
    </source>
</evidence>
<dbReference type="FunFam" id="3.20.20.450:FF:000001">
    <property type="entry name" value="Cyclic di-GMP phosphodiesterase yahA"/>
    <property type="match status" value="1"/>
</dbReference>
<dbReference type="SMART" id="SM00267">
    <property type="entry name" value="GGDEF"/>
    <property type="match status" value="1"/>
</dbReference>
<dbReference type="SMART" id="SM00091">
    <property type="entry name" value="PAS"/>
    <property type="match status" value="1"/>
</dbReference>
<dbReference type="CDD" id="cd01948">
    <property type="entry name" value="EAL"/>
    <property type="match status" value="1"/>
</dbReference>
<dbReference type="EC" id="3.1.4.52" evidence="1"/>
<dbReference type="InterPro" id="IPR029787">
    <property type="entry name" value="Nucleotide_cyclase"/>
</dbReference>
<dbReference type="InterPro" id="IPR035919">
    <property type="entry name" value="EAL_sf"/>
</dbReference>
<dbReference type="InterPro" id="IPR000160">
    <property type="entry name" value="GGDEF_dom"/>
</dbReference>
<dbReference type="PROSITE" id="PS50887">
    <property type="entry name" value="GGDEF"/>
    <property type="match status" value="1"/>
</dbReference>
<feature type="domain" description="EAL" evidence="5">
    <location>
        <begin position="488"/>
        <end position="746"/>
    </location>
</feature>
<dbReference type="InterPro" id="IPR000014">
    <property type="entry name" value="PAS"/>
</dbReference>
<reference evidence="7" key="1">
    <citation type="submission" date="2022-11" db="EMBL/GenBank/DDBJ databases">
        <title>Larsenimonas rhizosphaerae sp. nov., isolated from a tidal mudflat.</title>
        <authorList>
            <person name="Lee S.D."/>
            <person name="Kim I.S."/>
        </authorList>
    </citation>
    <scope>NUCLEOTIDE SEQUENCE</scope>
    <source>
        <strain evidence="7">GH2-1</strain>
    </source>
</reference>
<dbReference type="Gene3D" id="3.30.450.20">
    <property type="entry name" value="PAS domain"/>
    <property type="match status" value="1"/>
</dbReference>
<dbReference type="CDD" id="cd01949">
    <property type="entry name" value="GGDEF"/>
    <property type="match status" value="1"/>
</dbReference>
<gene>
    <name evidence="7" type="ORF">OQ287_06640</name>
</gene>
<dbReference type="Pfam" id="PF00990">
    <property type="entry name" value="GGDEF"/>
    <property type="match status" value="1"/>
</dbReference>